<evidence type="ECO:0000256" key="2">
    <source>
        <dbReference type="ARBA" id="ARBA00023054"/>
    </source>
</evidence>
<evidence type="ECO:0000256" key="1">
    <source>
        <dbReference type="ARBA" id="ARBA00007584"/>
    </source>
</evidence>
<protein>
    <submittedName>
        <fullName evidence="4">Optic atrophy 3 protein</fullName>
    </submittedName>
</protein>
<sequence length="158" mass="17684">MSPLPLLKLGTLVVKQLSKPLANAIKSTVKENPRFAKTVALPAQAFHIMEQRVRMAGFGWKNKVEVKPLNEDAAVNLGAEMVGEFVIFSLAAICVILQVVYSKRSEKRKEEVLNNKLVSLQEQILQLNVEKSEFKQEISNLKESILLLKSVKVELNSN</sequence>
<dbReference type="PANTHER" id="PTHR12499">
    <property type="entry name" value="OPTIC ATROPHY 3 PROTEIN OPA3"/>
    <property type="match status" value="1"/>
</dbReference>
<dbReference type="Pfam" id="PF07047">
    <property type="entry name" value="OPA3"/>
    <property type="match status" value="1"/>
</dbReference>
<dbReference type="OrthoDB" id="2129069at2759"/>
<accession>T2M4W9</accession>
<dbReference type="GO" id="GO:0019216">
    <property type="term" value="P:regulation of lipid metabolic process"/>
    <property type="evidence" value="ECO:0007669"/>
    <property type="project" value="TreeGrafter"/>
</dbReference>
<evidence type="ECO:0000313" key="4">
    <source>
        <dbReference type="EMBL" id="CDG67343.1"/>
    </source>
</evidence>
<dbReference type="OMA" id="KMYVMNL"/>
<feature type="coiled-coil region" evidence="3">
    <location>
        <begin position="103"/>
        <end position="144"/>
    </location>
</feature>
<proteinExistence type="evidence at transcript level"/>
<dbReference type="AlphaFoldDB" id="T2M4W9"/>
<name>T2M4W9_HYDVU</name>
<dbReference type="PANTHER" id="PTHR12499:SF0">
    <property type="entry name" value="OPTIC ATROPHY 3 PROTEIN"/>
    <property type="match status" value="1"/>
</dbReference>
<evidence type="ECO:0000256" key="3">
    <source>
        <dbReference type="SAM" id="Coils"/>
    </source>
</evidence>
<reference evidence="4" key="1">
    <citation type="journal article" date="2013" name="Genome Biol. Evol.">
        <title>Punctuated emergences of genetic and phenotypic innovations in eumetazoan, bilaterian, euteleostome, and hominidae ancestors.</title>
        <authorList>
            <person name="Wenger Y."/>
            <person name="Galliot B."/>
        </authorList>
    </citation>
    <scope>NUCLEOTIDE SEQUENCE</scope>
    <source>
        <tissue evidence="4">Whole animals</tissue>
    </source>
</reference>
<dbReference type="KEGG" id="hmg:100213638"/>
<dbReference type="InterPro" id="IPR010754">
    <property type="entry name" value="OPA3-like"/>
</dbReference>
<organism evidence="4">
    <name type="scientific">Hydra vulgaris</name>
    <name type="common">Hydra</name>
    <name type="synonym">Hydra attenuata</name>
    <dbReference type="NCBI Taxonomy" id="6087"/>
    <lineage>
        <taxon>Eukaryota</taxon>
        <taxon>Metazoa</taxon>
        <taxon>Cnidaria</taxon>
        <taxon>Hydrozoa</taxon>
        <taxon>Hydroidolina</taxon>
        <taxon>Anthoathecata</taxon>
        <taxon>Aplanulata</taxon>
        <taxon>Hydridae</taxon>
        <taxon>Hydra</taxon>
    </lineage>
</organism>
<dbReference type="GO" id="GO:0005739">
    <property type="term" value="C:mitochondrion"/>
    <property type="evidence" value="ECO:0007669"/>
    <property type="project" value="TreeGrafter"/>
</dbReference>
<comment type="similarity">
    <text evidence="1">Belongs to the OPA3 family.</text>
</comment>
<dbReference type="EMBL" id="HAAD01001111">
    <property type="protein sequence ID" value="CDG67343.1"/>
    <property type="molecule type" value="mRNA"/>
</dbReference>
<gene>
    <name evidence="4" type="primary">OPA3</name>
</gene>
<keyword evidence="2 3" id="KW-0175">Coiled coil</keyword>